<reference evidence="1" key="1">
    <citation type="submission" date="2021-02" db="EMBL/GenBank/DDBJ databases">
        <authorList>
            <person name="Nowell W R."/>
        </authorList>
    </citation>
    <scope>NUCLEOTIDE SEQUENCE</scope>
</reference>
<dbReference type="EMBL" id="CAJNYD010001118">
    <property type="protein sequence ID" value="CAF3318960.1"/>
    <property type="molecule type" value="Genomic_DNA"/>
</dbReference>
<name>A0A817TY57_9BILA</name>
<accession>A0A817TY57</accession>
<dbReference type="Proteomes" id="UP000663833">
    <property type="component" value="Unassembled WGS sequence"/>
</dbReference>
<evidence type="ECO:0000313" key="1">
    <source>
        <dbReference type="EMBL" id="CAF3318960.1"/>
    </source>
</evidence>
<dbReference type="AlphaFoldDB" id="A0A817TY57"/>
<proteinExistence type="predicted"/>
<evidence type="ECO:0000313" key="2">
    <source>
        <dbReference type="Proteomes" id="UP000663833"/>
    </source>
</evidence>
<sequence length="376" mass="43668">MDNVLLIIRHLKMPNLKSLTLIHVQTSLLNQLVEFRQAIHSSSLWLSLDDFRFSLCLPIALRHEYETTEFGDFVFNTSDWLARGWCVRHIVEEHLSSAMLLVYTYPCDLQNDRVLVNHRFVARTINHDRRANVQHMVWLCRNTDNDGINLHSADNVKHSLAVLSRVYHLKWHWAVATTGFAISHDPYFPSLRLRSLHLQMVGIDDTQIVIYANLLRNLLTNAVLLQRLSAPWRVVRELGRCCSSSTASYRLRSLFLYFEQPQPNPGHPQPSAEPVDDSILALLFPHLRHLSLYGGFYRMDKPLVNMLQNLIDSFTSINQYFNMLHVSSTLVRAQPFPRNHFASTEIRKKLCLTRDKSTFSLCTWEHNGVCQLTIWL</sequence>
<protein>
    <submittedName>
        <fullName evidence="1">Uncharacterized protein</fullName>
    </submittedName>
</protein>
<comment type="caution">
    <text evidence="1">The sequence shown here is derived from an EMBL/GenBank/DDBJ whole genome shotgun (WGS) entry which is preliminary data.</text>
</comment>
<gene>
    <name evidence="1" type="ORF">LUA448_LOCUS9748</name>
</gene>
<organism evidence="1 2">
    <name type="scientific">Rotaria socialis</name>
    <dbReference type="NCBI Taxonomy" id="392032"/>
    <lineage>
        <taxon>Eukaryota</taxon>
        <taxon>Metazoa</taxon>
        <taxon>Spiralia</taxon>
        <taxon>Gnathifera</taxon>
        <taxon>Rotifera</taxon>
        <taxon>Eurotatoria</taxon>
        <taxon>Bdelloidea</taxon>
        <taxon>Philodinida</taxon>
        <taxon>Philodinidae</taxon>
        <taxon>Rotaria</taxon>
    </lineage>
</organism>